<proteinExistence type="predicted"/>
<dbReference type="PANTHER" id="PTHR23041:SF78">
    <property type="entry name" value="E3 UBIQUITIN-PROTEIN LIGASE RNF4"/>
    <property type="match status" value="1"/>
</dbReference>
<evidence type="ECO:0000256" key="5">
    <source>
        <dbReference type="SAM" id="MobiDB-lite"/>
    </source>
</evidence>
<dbReference type="STRING" id="200324.A0A2N5SR54"/>
<evidence type="ECO:0000256" key="2">
    <source>
        <dbReference type="ARBA" id="ARBA00022771"/>
    </source>
</evidence>
<feature type="region of interest" description="Disordered" evidence="5">
    <location>
        <begin position="1"/>
        <end position="88"/>
    </location>
</feature>
<evidence type="ECO:0000256" key="3">
    <source>
        <dbReference type="ARBA" id="ARBA00022833"/>
    </source>
</evidence>
<accession>A0A2N5SR54</accession>
<evidence type="ECO:0000313" key="8">
    <source>
        <dbReference type="EMBL" id="PLW50931.1"/>
    </source>
</evidence>
<sequence length="188" mass="19953">MFSMKKPLRESASTKRTMPEPADGSPGARRYIKRSSSTEEASPESSRIPNAKKRSHEPEDEEKRTNRARISDPKSPGPMPSASATKDIEKDEADSLSLANLTCAICLSAPSPAVVTKCGHVTCGECLTASITSQNNSSLGALPAFLHQATGQNRNQITNGKCPVCRAPLLGGWGTAMRGVILKMGKAS</sequence>
<gene>
    <name evidence="9" type="ORF">PCANC_01387</name>
    <name evidence="8" type="ORF">PCASD_01129</name>
    <name evidence="7" type="ORF">PCASD_22182</name>
</gene>
<dbReference type="Proteomes" id="UP000235392">
    <property type="component" value="Unassembled WGS sequence"/>
</dbReference>
<keyword evidence="2 4" id="KW-0863">Zinc-finger</keyword>
<dbReference type="EMBL" id="PGCI01000790">
    <property type="protein sequence ID" value="PLW15701.1"/>
    <property type="molecule type" value="Genomic_DNA"/>
</dbReference>
<dbReference type="Gene3D" id="3.30.40.10">
    <property type="entry name" value="Zinc/RING finger domain, C3HC4 (zinc finger)"/>
    <property type="match status" value="1"/>
</dbReference>
<dbReference type="GO" id="GO:0016567">
    <property type="term" value="P:protein ubiquitination"/>
    <property type="evidence" value="ECO:0007669"/>
    <property type="project" value="UniProtKB-UniPathway"/>
</dbReference>
<evidence type="ECO:0000313" key="9">
    <source>
        <dbReference type="EMBL" id="PLW57750.1"/>
    </source>
</evidence>
<dbReference type="InterPro" id="IPR001841">
    <property type="entry name" value="Znf_RING"/>
</dbReference>
<dbReference type="InterPro" id="IPR018957">
    <property type="entry name" value="Znf_C3HC4_RING-type"/>
</dbReference>
<feature type="domain" description="RING-type" evidence="6">
    <location>
        <begin position="103"/>
        <end position="166"/>
    </location>
</feature>
<dbReference type="EMBL" id="PGCI01000008">
    <property type="protein sequence ID" value="PLW50931.1"/>
    <property type="molecule type" value="Genomic_DNA"/>
</dbReference>
<keyword evidence="3" id="KW-0862">Zinc</keyword>
<feature type="compositionally biased region" description="Basic and acidic residues" evidence="5">
    <location>
        <begin position="61"/>
        <end position="72"/>
    </location>
</feature>
<dbReference type="PANTHER" id="PTHR23041">
    <property type="entry name" value="RING FINGER DOMAIN-CONTAINING"/>
    <property type="match status" value="1"/>
</dbReference>
<comment type="caution">
    <text evidence="7">The sequence shown here is derived from an EMBL/GenBank/DDBJ whole genome shotgun (WGS) entry which is preliminary data.</text>
</comment>
<dbReference type="SMART" id="SM00184">
    <property type="entry name" value="RING"/>
    <property type="match status" value="1"/>
</dbReference>
<dbReference type="Pfam" id="PF00097">
    <property type="entry name" value="zf-C3HC4"/>
    <property type="match status" value="1"/>
</dbReference>
<dbReference type="SUPFAM" id="SSF57850">
    <property type="entry name" value="RING/U-box"/>
    <property type="match status" value="1"/>
</dbReference>
<dbReference type="AlphaFoldDB" id="A0A2N5SR54"/>
<reference evidence="10 11" key="1">
    <citation type="submission" date="2017-11" db="EMBL/GenBank/DDBJ databases">
        <title>De novo assembly and phasing of dikaryotic genomes from two isolates of Puccinia coronata f. sp. avenae, the causal agent of oat crown rust.</title>
        <authorList>
            <person name="Miller M.E."/>
            <person name="Zhang Y."/>
            <person name="Omidvar V."/>
            <person name="Sperschneider J."/>
            <person name="Schwessinger B."/>
            <person name="Raley C."/>
            <person name="Palmer J.M."/>
            <person name="Garnica D."/>
            <person name="Upadhyaya N."/>
            <person name="Rathjen J."/>
            <person name="Taylor J.M."/>
            <person name="Park R.F."/>
            <person name="Dodds P.N."/>
            <person name="Hirsch C.D."/>
            <person name="Kianian S.F."/>
            <person name="Figueroa M."/>
        </authorList>
    </citation>
    <scope>NUCLEOTIDE SEQUENCE [LARGE SCALE GENOMIC DNA]</scope>
    <source>
        <strain evidence="9">12NC29</strain>
        <strain evidence="7">12SD80</strain>
    </source>
</reference>
<dbReference type="InterPro" id="IPR013083">
    <property type="entry name" value="Znf_RING/FYVE/PHD"/>
</dbReference>
<organism evidence="7 11">
    <name type="scientific">Puccinia coronata f. sp. avenae</name>
    <dbReference type="NCBI Taxonomy" id="200324"/>
    <lineage>
        <taxon>Eukaryota</taxon>
        <taxon>Fungi</taxon>
        <taxon>Dikarya</taxon>
        <taxon>Basidiomycota</taxon>
        <taxon>Pucciniomycotina</taxon>
        <taxon>Pucciniomycetes</taxon>
        <taxon>Pucciniales</taxon>
        <taxon>Pucciniaceae</taxon>
        <taxon>Puccinia</taxon>
    </lineage>
</organism>
<evidence type="ECO:0000256" key="4">
    <source>
        <dbReference type="PROSITE-ProRule" id="PRU00175"/>
    </source>
</evidence>
<evidence type="ECO:0000313" key="10">
    <source>
        <dbReference type="Proteomes" id="UP000235388"/>
    </source>
</evidence>
<evidence type="ECO:0000313" key="11">
    <source>
        <dbReference type="Proteomes" id="UP000235392"/>
    </source>
</evidence>
<dbReference type="GO" id="GO:0008270">
    <property type="term" value="F:zinc ion binding"/>
    <property type="evidence" value="ECO:0007669"/>
    <property type="project" value="UniProtKB-KW"/>
</dbReference>
<dbReference type="OrthoDB" id="6270329at2759"/>
<dbReference type="Proteomes" id="UP000235388">
    <property type="component" value="Unassembled WGS sequence"/>
</dbReference>
<evidence type="ECO:0000259" key="6">
    <source>
        <dbReference type="PROSITE" id="PS50089"/>
    </source>
</evidence>
<keyword evidence="1" id="KW-0479">Metal-binding</keyword>
<evidence type="ECO:0000313" key="7">
    <source>
        <dbReference type="EMBL" id="PLW15701.1"/>
    </source>
</evidence>
<dbReference type="InterPro" id="IPR047134">
    <property type="entry name" value="RNF4"/>
</dbReference>
<evidence type="ECO:0000256" key="1">
    <source>
        <dbReference type="ARBA" id="ARBA00022723"/>
    </source>
</evidence>
<protein>
    <recommendedName>
        <fullName evidence="6">RING-type domain-containing protein</fullName>
    </recommendedName>
</protein>
<name>A0A2N5SR54_9BASI</name>
<dbReference type="EMBL" id="PGCJ01000008">
    <property type="protein sequence ID" value="PLW57750.1"/>
    <property type="molecule type" value="Genomic_DNA"/>
</dbReference>
<dbReference type="PROSITE" id="PS50089">
    <property type="entry name" value="ZF_RING_2"/>
    <property type="match status" value="1"/>
</dbReference>
<keyword evidence="10" id="KW-1185">Reference proteome</keyword>
<dbReference type="UniPathway" id="UPA00143"/>